<protein>
    <submittedName>
        <fullName evidence="2">Uncharacterized protein</fullName>
    </submittedName>
</protein>
<evidence type="ECO:0000256" key="1">
    <source>
        <dbReference type="SAM" id="Phobius"/>
    </source>
</evidence>
<keyword evidence="1" id="KW-1133">Transmembrane helix</keyword>
<name>A0A016WC21_9BILA</name>
<accession>A0A016WC21</accession>
<keyword evidence="1" id="KW-0472">Membrane</keyword>
<comment type="caution">
    <text evidence="2">The sequence shown here is derived from an EMBL/GenBank/DDBJ whole genome shotgun (WGS) entry which is preliminary data.</text>
</comment>
<dbReference type="EMBL" id="JARK01000396">
    <property type="protein sequence ID" value="EYC37389.1"/>
    <property type="molecule type" value="Genomic_DNA"/>
</dbReference>
<proteinExistence type="predicted"/>
<reference evidence="3" key="1">
    <citation type="journal article" date="2015" name="Nat. Genet.">
        <title>The genome and transcriptome of the zoonotic hookworm Ancylostoma ceylanicum identify infection-specific gene families.</title>
        <authorList>
            <person name="Schwarz E.M."/>
            <person name="Hu Y."/>
            <person name="Antoshechkin I."/>
            <person name="Miller M.M."/>
            <person name="Sternberg P.W."/>
            <person name="Aroian R.V."/>
        </authorList>
    </citation>
    <scope>NUCLEOTIDE SEQUENCE</scope>
    <source>
        <strain evidence="3">HY135</strain>
    </source>
</reference>
<keyword evidence="3" id="KW-1185">Reference proteome</keyword>
<sequence>MKANVIRILIITKEKTCDQVSPEMDENIRPPLSKLVFFRQLRKCCNTVPKTDLTNKTAVKKGDGIDFFGSVHIEQIAQLVAACSKPMSERFQKMRILRVSAVFSIVTAIALFQFWEMPIN</sequence>
<organism evidence="2 3">
    <name type="scientific">Ancylostoma ceylanicum</name>
    <dbReference type="NCBI Taxonomy" id="53326"/>
    <lineage>
        <taxon>Eukaryota</taxon>
        <taxon>Metazoa</taxon>
        <taxon>Ecdysozoa</taxon>
        <taxon>Nematoda</taxon>
        <taxon>Chromadorea</taxon>
        <taxon>Rhabditida</taxon>
        <taxon>Rhabditina</taxon>
        <taxon>Rhabditomorpha</taxon>
        <taxon>Strongyloidea</taxon>
        <taxon>Ancylostomatidae</taxon>
        <taxon>Ancylostomatinae</taxon>
        <taxon>Ancylostoma</taxon>
    </lineage>
</organism>
<gene>
    <name evidence="2" type="primary">Acey_s0796.g2398</name>
    <name evidence="2" type="ORF">Y032_0796g2398</name>
</gene>
<evidence type="ECO:0000313" key="2">
    <source>
        <dbReference type="EMBL" id="EYC37389.1"/>
    </source>
</evidence>
<evidence type="ECO:0000313" key="3">
    <source>
        <dbReference type="Proteomes" id="UP000024635"/>
    </source>
</evidence>
<keyword evidence="1" id="KW-0812">Transmembrane</keyword>
<dbReference type="Proteomes" id="UP000024635">
    <property type="component" value="Unassembled WGS sequence"/>
</dbReference>
<feature type="transmembrane region" description="Helical" evidence="1">
    <location>
        <begin position="96"/>
        <end position="115"/>
    </location>
</feature>
<dbReference type="AlphaFoldDB" id="A0A016WC21"/>